<dbReference type="eggNOG" id="COG0001">
    <property type="taxonomic scope" value="Bacteria"/>
</dbReference>
<sequence length="443" mass="47988">MATPTDVLTGTALWSKAKRLIPGGNGILSKRSERYLPDYWPAYYSRAKGCEVWDLEGKHYWDFAQMGVGACTLGYADDDVDAAVIEAVRRSVMCTLNAPEEVELAEKLLELHPWAEMARFAKTGGEACAIAVRIGRAASGRDLIAFCGYHGWTDWYLAANLQNKEALDAQLLPGLDTAGVPGSLKGTALTFNYNHLEELEALVAANPGKVGVIMMEPMRGSYPVPGFLEGVRAIADRIGAVLIFDEVTSAFRVNRGAIHHTLTEVRPDLAVFGKALGNGYAISGVLGKRSVMDVAQDSFISSTMWSERTGFCAALAAIKKMENEPVQERLVATGEAIGEGWKALAKKHGIPIGVSGCPPLTSLSFKVENPLALQTLYAQEMLKRGYLLGAAVYTTYSYTDEIVNRFLETSDEVWKILAEALDAGNVVERLDGGVASPGFRRLT</sequence>
<dbReference type="SUPFAM" id="SSF53383">
    <property type="entry name" value="PLP-dependent transferases"/>
    <property type="match status" value="1"/>
</dbReference>
<comment type="similarity">
    <text evidence="3">Belongs to the class-III pyridoxal-phosphate-dependent aminotransferase family.</text>
</comment>
<evidence type="ECO:0000313" key="5">
    <source>
        <dbReference type="Proteomes" id="UP000027982"/>
    </source>
</evidence>
<gene>
    <name evidence="4" type="ORF">OP10G_3265</name>
</gene>
<dbReference type="PANTHER" id="PTHR43713">
    <property type="entry name" value="GLUTAMATE-1-SEMIALDEHYDE 2,1-AMINOMUTASE"/>
    <property type="match status" value="1"/>
</dbReference>
<dbReference type="InterPro" id="IPR005814">
    <property type="entry name" value="Aminotrans_3"/>
</dbReference>
<proteinExistence type="inferred from homology"/>
<accession>A0A068NSY3</accession>
<dbReference type="InterPro" id="IPR015422">
    <property type="entry name" value="PyrdxlP-dep_Trfase_small"/>
</dbReference>
<dbReference type="STRING" id="661478.OP10G_3265"/>
<dbReference type="HOGENOM" id="CLU_016922_1_4_0"/>
<evidence type="ECO:0000256" key="2">
    <source>
        <dbReference type="ARBA" id="ARBA00022898"/>
    </source>
</evidence>
<keyword evidence="5" id="KW-1185">Reference proteome</keyword>
<reference evidence="4 5" key="1">
    <citation type="journal article" date="2014" name="PLoS ONE">
        <title>The first complete genome sequence of the class fimbriimonadia in the phylum armatimonadetes.</title>
        <authorList>
            <person name="Hu Z.Y."/>
            <person name="Wang Y.Z."/>
            <person name="Im W.T."/>
            <person name="Wang S.Y."/>
            <person name="Zhao G.P."/>
            <person name="Zheng H.J."/>
            <person name="Quan Z.X."/>
        </authorList>
    </citation>
    <scope>NUCLEOTIDE SEQUENCE [LARGE SCALE GENOMIC DNA]</scope>
    <source>
        <strain evidence="4">Gsoil 348</strain>
    </source>
</reference>
<dbReference type="GO" id="GO:0008483">
    <property type="term" value="F:transaminase activity"/>
    <property type="evidence" value="ECO:0007669"/>
    <property type="project" value="InterPro"/>
</dbReference>
<dbReference type="InterPro" id="IPR015421">
    <property type="entry name" value="PyrdxlP-dep_Trfase_major"/>
</dbReference>
<dbReference type="GO" id="GO:0030170">
    <property type="term" value="F:pyridoxal phosphate binding"/>
    <property type="evidence" value="ECO:0007669"/>
    <property type="project" value="InterPro"/>
</dbReference>
<evidence type="ECO:0000256" key="1">
    <source>
        <dbReference type="ARBA" id="ARBA00001933"/>
    </source>
</evidence>
<dbReference type="PANTHER" id="PTHR43713:SF3">
    <property type="entry name" value="GLUTAMATE-1-SEMIALDEHYDE 2,1-AMINOMUTASE 1, CHLOROPLASTIC-RELATED"/>
    <property type="match status" value="1"/>
</dbReference>
<keyword evidence="2 3" id="KW-0663">Pyridoxal phosphate</keyword>
<dbReference type="EMBL" id="CP007139">
    <property type="protein sequence ID" value="AIE86633.1"/>
    <property type="molecule type" value="Genomic_DNA"/>
</dbReference>
<dbReference type="Proteomes" id="UP000027982">
    <property type="component" value="Chromosome"/>
</dbReference>
<name>A0A068NSY3_FIMGI</name>
<dbReference type="RefSeq" id="WP_038473226.1">
    <property type="nucleotide sequence ID" value="NZ_CP007139.1"/>
</dbReference>
<evidence type="ECO:0000256" key="3">
    <source>
        <dbReference type="RuleBase" id="RU003560"/>
    </source>
</evidence>
<evidence type="ECO:0000313" key="4">
    <source>
        <dbReference type="EMBL" id="AIE86633.1"/>
    </source>
</evidence>
<dbReference type="AlphaFoldDB" id="A0A068NSY3"/>
<dbReference type="Pfam" id="PF00202">
    <property type="entry name" value="Aminotran_3"/>
    <property type="match status" value="1"/>
</dbReference>
<dbReference type="KEGG" id="fgi:OP10G_3265"/>
<dbReference type="Gene3D" id="3.90.1150.10">
    <property type="entry name" value="Aspartate Aminotransferase, domain 1"/>
    <property type="match status" value="1"/>
</dbReference>
<protein>
    <submittedName>
        <fullName evidence="4">Putative glutamate-1-semialdehyde 2,1-aminomutase</fullName>
    </submittedName>
</protein>
<dbReference type="InterPro" id="IPR015424">
    <property type="entry name" value="PyrdxlP-dep_Trfase"/>
</dbReference>
<organism evidence="4 5">
    <name type="scientific">Fimbriimonas ginsengisoli Gsoil 348</name>
    <dbReference type="NCBI Taxonomy" id="661478"/>
    <lineage>
        <taxon>Bacteria</taxon>
        <taxon>Bacillati</taxon>
        <taxon>Armatimonadota</taxon>
        <taxon>Fimbriimonadia</taxon>
        <taxon>Fimbriimonadales</taxon>
        <taxon>Fimbriimonadaceae</taxon>
        <taxon>Fimbriimonas</taxon>
    </lineage>
</organism>
<dbReference type="OrthoDB" id="9807885at2"/>
<dbReference type="Gene3D" id="3.40.640.10">
    <property type="entry name" value="Type I PLP-dependent aspartate aminotransferase-like (Major domain)"/>
    <property type="match status" value="1"/>
</dbReference>
<comment type="cofactor">
    <cofactor evidence="1">
        <name>pyridoxal 5'-phosphate</name>
        <dbReference type="ChEBI" id="CHEBI:597326"/>
    </cofactor>
</comment>